<gene>
    <name evidence="1" type="ORF">TBH_C2687</name>
</gene>
<dbReference type="AlphaFoldDB" id="A0A7U6JJL6"/>
<keyword evidence="2" id="KW-1185">Reference proteome</keyword>
<dbReference type="KEGG" id="tbn:TBH_C2687"/>
<organism evidence="1 2">
    <name type="scientific">Thiolapillus brandeum</name>
    <dbReference type="NCBI Taxonomy" id="1076588"/>
    <lineage>
        <taxon>Bacteria</taxon>
        <taxon>Pseudomonadati</taxon>
        <taxon>Pseudomonadota</taxon>
        <taxon>Gammaproteobacteria</taxon>
        <taxon>Chromatiales</taxon>
        <taxon>Sedimenticolaceae</taxon>
        <taxon>Thiolapillus</taxon>
    </lineage>
</organism>
<name>A0A7U6JJL6_9GAMM</name>
<protein>
    <submittedName>
        <fullName evidence="1">Uncharacterized protein</fullName>
    </submittedName>
</protein>
<accession>A0A7U6JJL6</accession>
<dbReference type="EMBL" id="AP012273">
    <property type="protein sequence ID" value="BAO45593.1"/>
    <property type="molecule type" value="Genomic_DNA"/>
</dbReference>
<reference evidence="1 2" key="1">
    <citation type="journal article" date="2014" name="PLoS ONE">
        <title>Physiological and genomic features of a novel sulfur-oxidizing gammaproteobacterium belonging to a previously uncultivated symbiotic lineage isolated from a hydrothermal vent.</title>
        <authorList>
            <person name="Nunoura T."/>
            <person name="Takaki Y."/>
            <person name="Kazama H."/>
            <person name="Kakuta J."/>
            <person name="Shimamura S."/>
            <person name="Makita H."/>
            <person name="Hirai M."/>
            <person name="Miyazaki M."/>
            <person name="Takai K."/>
        </authorList>
    </citation>
    <scope>NUCLEOTIDE SEQUENCE [LARGE SCALE GENOMIC DNA]</scope>
    <source>
        <strain evidence="1 2">Hiromi1</strain>
    </source>
</reference>
<evidence type="ECO:0000313" key="2">
    <source>
        <dbReference type="Proteomes" id="UP000031631"/>
    </source>
</evidence>
<proteinExistence type="predicted"/>
<evidence type="ECO:0000313" key="1">
    <source>
        <dbReference type="EMBL" id="BAO45593.1"/>
    </source>
</evidence>
<sequence>MFCGIKKAWFSMPKAWEGMILKHDFFVGFCSLVMLGLYLQAQAEPPIHLPPGVPGLLKGAAIAGGAVGKSLDKLSPSCSGESEQCWKARGMNRDNASQVIDACWAASEHCSSACKDSYFELRKSGVGAMEADDKVMFGELSCASN</sequence>
<dbReference type="Proteomes" id="UP000031631">
    <property type="component" value="Chromosome"/>
</dbReference>